<dbReference type="AlphaFoldDB" id="A0A3S0JFS7"/>
<gene>
    <name evidence="1" type="ORF">EJV47_07280</name>
</gene>
<evidence type="ECO:0000313" key="1">
    <source>
        <dbReference type="EMBL" id="RTQ51594.1"/>
    </source>
</evidence>
<sequence>MSPPVRALGRWTVVALGAGVLTAGGLLAWPPQTRPQQAPEDAALLEQLYWQADSVYRRPDSVFVVNQRLDTVAVATGIFSYLKYDYPLEMSPPVRRYCQQAVALARRGQPTAARQQFEGLIGYYRDNCQPYEGFSDTNNLLTVGTQDAILCAYAYQQLNRPDAALAVLRPWLAHCETNGTQVHRLYLELCVQRYGRARVRRELAHSPQTLHRTRLHDPNIQPEFARWVVNVFGAEIGVGDINEQPTVAEVTAELPKQDFYQVLR</sequence>
<comment type="caution">
    <text evidence="1">The sequence shown here is derived from an EMBL/GenBank/DDBJ whole genome shotgun (WGS) entry which is preliminary data.</text>
</comment>
<evidence type="ECO:0000313" key="2">
    <source>
        <dbReference type="Proteomes" id="UP000282184"/>
    </source>
</evidence>
<dbReference type="RefSeq" id="WP_126692485.1">
    <property type="nucleotide sequence ID" value="NZ_RXOF01000003.1"/>
</dbReference>
<reference evidence="1 2" key="1">
    <citation type="submission" date="2018-12" db="EMBL/GenBank/DDBJ databases">
        <title>Hymenobacter gummosus sp. nov., isolated from a spring.</title>
        <authorList>
            <person name="Nie L."/>
        </authorList>
    </citation>
    <scope>NUCLEOTIDE SEQUENCE [LARGE SCALE GENOMIC DNA]</scope>
    <source>
        <strain evidence="1 2">KCTC 52166</strain>
    </source>
</reference>
<dbReference type="Proteomes" id="UP000282184">
    <property type="component" value="Unassembled WGS sequence"/>
</dbReference>
<accession>A0A3S0JFS7</accession>
<proteinExistence type="predicted"/>
<dbReference type="OrthoDB" id="640972at2"/>
<protein>
    <submittedName>
        <fullName evidence="1">Uncharacterized protein</fullName>
    </submittedName>
</protein>
<dbReference type="EMBL" id="RXOF01000003">
    <property type="protein sequence ID" value="RTQ51594.1"/>
    <property type="molecule type" value="Genomic_DNA"/>
</dbReference>
<keyword evidence="2" id="KW-1185">Reference proteome</keyword>
<name>A0A3S0JFS7_9BACT</name>
<organism evidence="1 2">
    <name type="scientific">Hymenobacter gummosus</name>
    <dbReference type="NCBI Taxonomy" id="1776032"/>
    <lineage>
        <taxon>Bacteria</taxon>
        <taxon>Pseudomonadati</taxon>
        <taxon>Bacteroidota</taxon>
        <taxon>Cytophagia</taxon>
        <taxon>Cytophagales</taxon>
        <taxon>Hymenobacteraceae</taxon>
        <taxon>Hymenobacter</taxon>
    </lineage>
</organism>